<dbReference type="AlphaFoldDB" id="A0A5C8PAF7"/>
<accession>A0A5C8PAF7</accession>
<keyword evidence="2" id="KW-1185">Reference proteome</keyword>
<proteinExistence type="predicted"/>
<gene>
    <name evidence="1" type="ORF">FHP25_34045</name>
</gene>
<evidence type="ECO:0000313" key="1">
    <source>
        <dbReference type="EMBL" id="TXL70558.1"/>
    </source>
</evidence>
<protein>
    <submittedName>
        <fullName evidence="1">Uncharacterized protein</fullName>
    </submittedName>
</protein>
<organism evidence="1 2">
    <name type="scientific">Vineibacter terrae</name>
    <dbReference type="NCBI Taxonomy" id="2586908"/>
    <lineage>
        <taxon>Bacteria</taxon>
        <taxon>Pseudomonadati</taxon>
        <taxon>Pseudomonadota</taxon>
        <taxon>Alphaproteobacteria</taxon>
        <taxon>Hyphomicrobiales</taxon>
        <taxon>Vineibacter</taxon>
    </lineage>
</organism>
<reference evidence="1 2" key="1">
    <citation type="submission" date="2019-06" db="EMBL/GenBank/DDBJ databases">
        <title>New taxonomy in bacterial strain CC-CFT640, isolated from vineyard.</title>
        <authorList>
            <person name="Lin S.-Y."/>
            <person name="Tsai C.-F."/>
            <person name="Young C.-C."/>
        </authorList>
    </citation>
    <scope>NUCLEOTIDE SEQUENCE [LARGE SCALE GENOMIC DNA]</scope>
    <source>
        <strain evidence="1 2">CC-CFT640</strain>
    </source>
</reference>
<evidence type="ECO:0000313" key="2">
    <source>
        <dbReference type="Proteomes" id="UP000321638"/>
    </source>
</evidence>
<sequence length="167" mass="17415">MLVVNRDRAAGGVRRGGEAVQPQAVVSDVDAPHLRTRMSMGCTIKGIVVGLSIAAGCIGGASAQPADASRFVGLWCSGTLHHLDSGSIELAIATVNDGVAFGTYAWRGPDPVGVSIQGNITAGTLKIVVDWTVSLDLALRGGELHGTFSNHRLGRKWDLTLARRDAC</sequence>
<dbReference type="Proteomes" id="UP000321638">
    <property type="component" value="Unassembled WGS sequence"/>
</dbReference>
<dbReference type="EMBL" id="VDUZ01000057">
    <property type="protein sequence ID" value="TXL70558.1"/>
    <property type="molecule type" value="Genomic_DNA"/>
</dbReference>
<name>A0A5C8PAF7_9HYPH</name>
<comment type="caution">
    <text evidence="1">The sequence shown here is derived from an EMBL/GenBank/DDBJ whole genome shotgun (WGS) entry which is preliminary data.</text>
</comment>
<dbReference type="RefSeq" id="WP_147851472.1">
    <property type="nucleotide sequence ID" value="NZ_VDUZ01000057.1"/>
</dbReference>